<comment type="caution">
    <text evidence="2">The sequence shown here is derived from an EMBL/GenBank/DDBJ whole genome shotgun (WGS) entry which is preliminary data.</text>
</comment>
<evidence type="ECO:0000313" key="3">
    <source>
        <dbReference type="Proteomes" id="UP000734823"/>
    </source>
</evidence>
<dbReference type="EMBL" id="JABVED010000006">
    <property type="protein sequence ID" value="MBC6448060.1"/>
    <property type="molecule type" value="Genomic_DNA"/>
</dbReference>
<evidence type="ECO:0000256" key="1">
    <source>
        <dbReference type="SAM" id="Phobius"/>
    </source>
</evidence>
<feature type="transmembrane region" description="Helical" evidence="1">
    <location>
        <begin position="74"/>
        <end position="94"/>
    </location>
</feature>
<feature type="transmembrane region" description="Helical" evidence="1">
    <location>
        <begin position="134"/>
        <end position="152"/>
    </location>
</feature>
<dbReference type="Proteomes" id="UP000734823">
    <property type="component" value="Unassembled WGS sequence"/>
</dbReference>
<sequence>MTVDATTPLTFPNGYAMRARAGLALPLQALSLLVPVASAVVVATWGRYLTDRALAERSGVPRRLTDLATEVWDAVGYMSLGWAAALAALIATVVKRRTSGVWGRLSSWGAGPGVVMFWISAGVLAGNVVHGRNAGLLGLMATVVVVLVCWGMQRLAVRAVTRPITQELVESDWEILFRVPRQSVRLRILDDRIVLDRLTSRKRTRPRYGNGKTVFRFDELPTVDVVEIPNETSFVAFPDSQPKSLAKVPLPIGSALLLVGSNKTWVIPIDEKDGRLAIAVIERRRAARLLVTTALN</sequence>
<keyword evidence="1" id="KW-0472">Membrane</keyword>
<keyword evidence="1" id="KW-0812">Transmembrane</keyword>
<gene>
    <name evidence="2" type="ORF">GPZ80_12870</name>
</gene>
<feature type="transmembrane region" description="Helical" evidence="1">
    <location>
        <begin position="106"/>
        <end position="128"/>
    </location>
</feature>
<name>A0ABR7L5U6_9PSEU</name>
<organism evidence="2 3">
    <name type="scientific">Actinokineospora xionganensis</name>
    <dbReference type="NCBI Taxonomy" id="2684470"/>
    <lineage>
        <taxon>Bacteria</taxon>
        <taxon>Bacillati</taxon>
        <taxon>Actinomycetota</taxon>
        <taxon>Actinomycetes</taxon>
        <taxon>Pseudonocardiales</taxon>
        <taxon>Pseudonocardiaceae</taxon>
        <taxon>Actinokineospora</taxon>
    </lineage>
</organism>
<proteinExistence type="predicted"/>
<dbReference type="RefSeq" id="WP_187220559.1">
    <property type="nucleotide sequence ID" value="NZ_JABVED010000006.1"/>
</dbReference>
<keyword evidence="1" id="KW-1133">Transmembrane helix</keyword>
<reference evidence="2 3" key="1">
    <citation type="submission" date="2020-06" db="EMBL/GenBank/DDBJ databases">
        <title>Actinokineospora xiongansis sp. nov., isolated from soil of Baiyangdian.</title>
        <authorList>
            <person name="Zhang X."/>
        </authorList>
    </citation>
    <scope>NUCLEOTIDE SEQUENCE [LARGE SCALE GENOMIC DNA]</scope>
    <source>
        <strain evidence="2 3">HBU206404</strain>
    </source>
</reference>
<accession>A0ABR7L5U6</accession>
<evidence type="ECO:0000313" key="2">
    <source>
        <dbReference type="EMBL" id="MBC6448060.1"/>
    </source>
</evidence>
<keyword evidence="3" id="KW-1185">Reference proteome</keyword>
<protein>
    <submittedName>
        <fullName evidence="2">Uncharacterized protein</fullName>
    </submittedName>
</protein>